<evidence type="ECO:0000313" key="4">
    <source>
        <dbReference type="EMBL" id="MBN6101269.1"/>
    </source>
</evidence>
<dbReference type="PROSITE" id="PS51186">
    <property type="entry name" value="GNAT"/>
    <property type="match status" value="1"/>
</dbReference>
<sequence>MPAAPGFRIETLDPARQAGELRALREQAGLPTPADADADAAEQALDALSYHVLARADDGQPLGSARLGPEQRIGCVAVLPAWRGRGVGSALLAALIEEAQRRRWPRLELQAPPATLDFYARHGFLPAGARGAGAGGERQPMQRLLGGAAAVEDAAAAIAASAAVVAQARRQVLIYSRALDPGLLDSAPLLAQLRRFAVAAHDKQVRVLLHDAAAPQRAAAPLLALAQRLPSVFRFREVVDPVDQGYAAAYLVNDGGGYYFRALGHRYDGETDLLGGGRARQLREAFARVWERSRDCTELRALGW</sequence>
<keyword evidence="2" id="KW-0012">Acyltransferase</keyword>
<feature type="domain" description="N-acetyltransferase" evidence="3">
    <location>
        <begin position="7"/>
        <end position="146"/>
    </location>
</feature>
<dbReference type="InterPro" id="IPR057691">
    <property type="entry name" value="DUF7931"/>
</dbReference>
<evidence type="ECO:0000259" key="3">
    <source>
        <dbReference type="PROSITE" id="PS51186"/>
    </source>
</evidence>
<dbReference type="Pfam" id="PF13673">
    <property type="entry name" value="Acetyltransf_10"/>
    <property type="match status" value="1"/>
</dbReference>
<reference evidence="4 5" key="1">
    <citation type="submission" date="2021-02" db="EMBL/GenBank/DDBJ databases">
        <title>Taxonomically Unique Crown Gall-Associated Xanthomonas Stains Have Deficiency in Virulence Repertories.</title>
        <authorList>
            <person name="Mafakheri H."/>
            <person name="Taghavi S.M."/>
            <person name="Dimkic I."/>
            <person name="Nemanja K."/>
            <person name="Osdaghi E."/>
        </authorList>
    </citation>
    <scope>NUCLEOTIDE SEQUENCE [LARGE SCALE GENOMIC DNA]</scope>
    <source>
        <strain evidence="4 5">FX4</strain>
    </source>
</reference>
<accession>A0ABS3AY37</accession>
<dbReference type="RefSeq" id="WP_206228846.1">
    <property type="nucleotide sequence ID" value="NZ_JAFIWB010000002.1"/>
</dbReference>
<dbReference type="Pfam" id="PF25559">
    <property type="entry name" value="DUF7931"/>
    <property type="match status" value="1"/>
</dbReference>
<name>A0ABS3AY37_9XANT</name>
<protein>
    <submittedName>
        <fullName evidence="4">GNAT family N-acetyltransferase</fullName>
    </submittedName>
</protein>
<proteinExistence type="predicted"/>
<gene>
    <name evidence="4" type="ORF">JR064_03705</name>
</gene>
<keyword evidence="1" id="KW-0808">Transferase</keyword>
<dbReference type="PANTHER" id="PTHR43877:SF1">
    <property type="entry name" value="ACETYLTRANSFERASE"/>
    <property type="match status" value="1"/>
</dbReference>
<dbReference type="InterPro" id="IPR000182">
    <property type="entry name" value="GNAT_dom"/>
</dbReference>
<evidence type="ECO:0000256" key="2">
    <source>
        <dbReference type="ARBA" id="ARBA00023315"/>
    </source>
</evidence>
<dbReference type="SUPFAM" id="SSF55729">
    <property type="entry name" value="Acyl-CoA N-acyltransferases (Nat)"/>
    <property type="match status" value="1"/>
</dbReference>
<dbReference type="InterPro" id="IPR016181">
    <property type="entry name" value="Acyl_CoA_acyltransferase"/>
</dbReference>
<dbReference type="PANTHER" id="PTHR43877">
    <property type="entry name" value="AMINOALKYLPHOSPHONATE N-ACETYLTRANSFERASE-RELATED-RELATED"/>
    <property type="match status" value="1"/>
</dbReference>
<keyword evidence="5" id="KW-1185">Reference proteome</keyword>
<dbReference type="InterPro" id="IPR050832">
    <property type="entry name" value="Bact_Acetyltransf"/>
</dbReference>
<evidence type="ECO:0000256" key="1">
    <source>
        <dbReference type="ARBA" id="ARBA00022679"/>
    </source>
</evidence>
<dbReference type="EMBL" id="JAFIWB010000002">
    <property type="protein sequence ID" value="MBN6101269.1"/>
    <property type="molecule type" value="Genomic_DNA"/>
</dbReference>
<comment type="caution">
    <text evidence="4">The sequence shown here is derived from an EMBL/GenBank/DDBJ whole genome shotgun (WGS) entry which is preliminary data.</text>
</comment>
<dbReference type="Gene3D" id="3.40.630.30">
    <property type="match status" value="1"/>
</dbReference>
<dbReference type="Proteomes" id="UP000695802">
    <property type="component" value="Unassembled WGS sequence"/>
</dbReference>
<organism evidence="4 5">
    <name type="scientific">Xanthomonas bonasiae</name>
    <dbReference type="NCBI Taxonomy" id="2810351"/>
    <lineage>
        <taxon>Bacteria</taxon>
        <taxon>Pseudomonadati</taxon>
        <taxon>Pseudomonadota</taxon>
        <taxon>Gammaproteobacteria</taxon>
        <taxon>Lysobacterales</taxon>
        <taxon>Lysobacteraceae</taxon>
        <taxon>Xanthomonas</taxon>
    </lineage>
</organism>
<evidence type="ECO:0000313" key="5">
    <source>
        <dbReference type="Proteomes" id="UP000695802"/>
    </source>
</evidence>
<dbReference type="CDD" id="cd04301">
    <property type="entry name" value="NAT_SF"/>
    <property type="match status" value="1"/>
</dbReference>